<keyword evidence="3" id="KW-1185">Reference proteome</keyword>
<evidence type="ECO:0000313" key="1">
    <source>
        <dbReference type="EMBL" id="PNR50620.1"/>
    </source>
</evidence>
<reference evidence="1 3" key="2">
    <citation type="journal article" date="2018" name="Plant J.">
        <title>The Physcomitrella patens chromosome-scale assembly reveals moss genome structure and evolution.</title>
        <authorList>
            <person name="Lang D."/>
            <person name="Ullrich K.K."/>
            <person name="Murat F."/>
            <person name="Fuchs J."/>
            <person name="Jenkins J."/>
            <person name="Haas F.B."/>
            <person name="Piednoel M."/>
            <person name="Gundlach H."/>
            <person name="Van Bel M."/>
            <person name="Meyberg R."/>
            <person name="Vives C."/>
            <person name="Morata J."/>
            <person name="Symeonidi A."/>
            <person name="Hiss M."/>
            <person name="Muchero W."/>
            <person name="Kamisugi Y."/>
            <person name="Saleh O."/>
            <person name="Blanc G."/>
            <person name="Decker E.L."/>
            <person name="van Gessel N."/>
            <person name="Grimwood J."/>
            <person name="Hayes R.D."/>
            <person name="Graham S.W."/>
            <person name="Gunter L.E."/>
            <person name="McDaniel S.F."/>
            <person name="Hoernstein S.N.W."/>
            <person name="Larsson A."/>
            <person name="Li F.W."/>
            <person name="Perroud P.F."/>
            <person name="Phillips J."/>
            <person name="Ranjan P."/>
            <person name="Rokshar D.S."/>
            <person name="Rothfels C.J."/>
            <person name="Schneider L."/>
            <person name="Shu S."/>
            <person name="Stevenson D.W."/>
            <person name="Thummler F."/>
            <person name="Tillich M."/>
            <person name="Villarreal Aguilar J.C."/>
            <person name="Widiez T."/>
            <person name="Wong G.K."/>
            <person name="Wymore A."/>
            <person name="Zhang Y."/>
            <person name="Zimmer A.D."/>
            <person name="Quatrano R.S."/>
            <person name="Mayer K.F.X."/>
            <person name="Goodstein D."/>
            <person name="Casacuberta J.M."/>
            <person name="Vandepoele K."/>
            <person name="Reski R."/>
            <person name="Cuming A.C."/>
            <person name="Tuskan G.A."/>
            <person name="Maumus F."/>
            <person name="Salse J."/>
            <person name="Schmutz J."/>
            <person name="Rensing S.A."/>
        </authorList>
    </citation>
    <scope>NUCLEOTIDE SEQUENCE [LARGE SCALE GENOMIC DNA]</scope>
    <source>
        <strain evidence="2 3">cv. Gransden 2004</strain>
    </source>
</reference>
<dbReference type="Gramene" id="Pp3c7_2528V3.1">
    <property type="protein sequence ID" value="Pp3c7_2528V3.1"/>
    <property type="gene ID" value="Pp3c7_2528"/>
</dbReference>
<protein>
    <submittedName>
        <fullName evidence="1 2">Uncharacterized protein</fullName>
    </submittedName>
</protein>
<accession>A0A2K1KA16</accession>
<dbReference type="EnsemblPlants" id="Pp3c7_2528V3.1">
    <property type="protein sequence ID" value="Pp3c7_2528V3.1"/>
    <property type="gene ID" value="Pp3c7_2528"/>
</dbReference>
<dbReference type="PaxDb" id="3218-PP1S136_189V6.1"/>
<dbReference type="EMBL" id="ABEU02000007">
    <property type="protein sequence ID" value="PNR50620.1"/>
    <property type="molecule type" value="Genomic_DNA"/>
</dbReference>
<gene>
    <name evidence="1" type="ORF">PHYPA_009806</name>
</gene>
<dbReference type="AlphaFoldDB" id="A0A2K1KA16"/>
<reference evidence="1 3" key="1">
    <citation type="journal article" date="2008" name="Science">
        <title>The Physcomitrella genome reveals evolutionary insights into the conquest of land by plants.</title>
        <authorList>
            <person name="Rensing S."/>
            <person name="Lang D."/>
            <person name="Zimmer A."/>
            <person name="Terry A."/>
            <person name="Salamov A."/>
            <person name="Shapiro H."/>
            <person name="Nishiyama T."/>
            <person name="Perroud P.-F."/>
            <person name="Lindquist E."/>
            <person name="Kamisugi Y."/>
            <person name="Tanahashi T."/>
            <person name="Sakakibara K."/>
            <person name="Fujita T."/>
            <person name="Oishi K."/>
            <person name="Shin-I T."/>
            <person name="Kuroki Y."/>
            <person name="Toyoda A."/>
            <person name="Suzuki Y."/>
            <person name="Hashimoto A."/>
            <person name="Yamaguchi K."/>
            <person name="Sugano A."/>
            <person name="Kohara Y."/>
            <person name="Fujiyama A."/>
            <person name="Anterola A."/>
            <person name="Aoki S."/>
            <person name="Ashton N."/>
            <person name="Barbazuk W.B."/>
            <person name="Barker E."/>
            <person name="Bennetzen J."/>
            <person name="Bezanilla M."/>
            <person name="Blankenship R."/>
            <person name="Cho S.H."/>
            <person name="Dutcher S."/>
            <person name="Estelle M."/>
            <person name="Fawcett J.A."/>
            <person name="Gundlach H."/>
            <person name="Hanada K."/>
            <person name="Heyl A."/>
            <person name="Hicks K.A."/>
            <person name="Hugh J."/>
            <person name="Lohr M."/>
            <person name="Mayer K."/>
            <person name="Melkozernov A."/>
            <person name="Murata T."/>
            <person name="Nelson D."/>
            <person name="Pils B."/>
            <person name="Prigge M."/>
            <person name="Reiss B."/>
            <person name="Renner T."/>
            <person name="Rombauts S."/>
            <person name="Rushton P."/>
            <person name="Sanderfoot A."/>
            <person name="Schween G."/>
            <person name="Shiu S.-H."/>
            <person name="Stueber K."/>
            <person name="Theodoulou F.L."/>
            <person name="Tu H."/>
            <person name="Van de Peer Y."/>
            <person name="Verrier P.J."/>
            <person name="Waters E."/>
            <person name="Wood A."/>
            <person name="Yang L."/>
            <person name="Cove D."/>
            <person name="Cuming A."/>
            <person name="Hasebe M."/>
            <person name="Lucas S."/>
            <person name="Mishler D.B."/>
            <person name="Reski R."/>
            <person name="Grigoriev I."/>
            <person name="Quatrano R.S."/>
            <person name="Boore J.L."/>
        </authorList>
    </citation>
    <scope>NUCLEOTIDE SEQUENCE [LARGE SCALE GENOMIC DNA]</scope>
    <source>
        <strain evidence="2 3">cv. Gransden 2004</strain>
    </source>
</reference>
<organism evidence="1">
    <name type="scientific">Physcomitrium patens</name>
    <name type="common">Spreading-leaved earth moss</name>
    <name type="synonym">Physcomitrella patens</name>
    <dbReference type="NCBI Taxonomy" id="3218"/>
    <lineage>
        <taxon>Eukaryota</taxon>
        <taxon>Viridiplantae</taxon>
        <taxon>Streptophyta</taxon>
        <taxon>Embryophyta</taxon>
        <taxon>Bryophyta</taxon>
        <taxon>Bryophytina</taxon>
        <taxon>Bryopsida</taxon>
        <taxon>Funariidae</taxon>
        <taxon>Funariales</taxon>
        <taxon>Funariaceae</taxon>
        <taxon>Physcomitrium</taxon>
    </lineage>
</organism>
<dbReference type="Proteomes" id="UP000006727">
    <property type="component" value="Chromosome 7"/>
</dbReference>
<dbReference type="EnsemblPlants" id="Pp3c7_2528V3.2">
    <property type="protein sequence ID" value="Pp3c7_2528V3.2"/>
    <property type="gene ID" value="Pp3c7_2528"/>
</dbReference>
<sequence length="81" mass="9502">MPERCWLLKSLAAHQGGPINRNWRRHQGQSPYSHLLKLNFTNSSLLTYAWSPTSSFWRIRSGYADEVLTECRKIKIVLRND</sequence>
<name>A0A2K1KA16_PHYPA</name>
<proteinExistence type="predicted"/>
<evidence type="ECO:0000313" key="3">
    <source>
        <dbReference type="Proteomes" id="UP000006727"/>
    </source>
</evidence>
<reference evidence="2" key="3">
    <citation type="submission" date="2020-12" db="UniProtKB">
        <authorList>
            <consortium name="EnsemblPlants"/>
        </authorList>
    </citation>
    <scope>IDENTIFICATION</scope>
</reference>
<dbReference type="InParanoid" id="A0A2K1KA16"/>
<evidence type="ECO:0000313" key="2">
    <source>
        <dbReference type="EnsemblPlants" id="Pp3c7_2528V3.1"/>
    </source>
</evidence>
<dbReference type="Gramene" id="Pp3c7_2528V3.2">
    <property type="protein sequence ID" value="Pp3c7_2528V3.2"/>
    <property type="gene ID" value="Pp3c7_2528"/>
</dbReference>